<evidence type="ECO:0000313" key="3">
    <source>
        <dbReference type="Proteomes" id="UP000001685"/>
    </source>
</evidence>
<name>B1VVL7_STRGG</name>
<accession>B1VVL7</accession>
<dbReference type="AlphaFoldDB" id="B1VVL7"/>
<feature type="region of interest" description="Disordered" evidence="1">
    <location>
        <begin position="1"/>
        <end position="72"/>
    </location>
</feature>
<sequence>MDPYDSQTSQGGARWPTSGGTPIYDRLVAEWQAAGGRNPLSEPPREQAPRCGGFVPAARTSDEGSGPDSPGG</sequence>
<gene>
    <name evidence="2" type="ordered locus">SGR_1372</name>
</gene>
<dbReference type="eggNOG" id="ENOG5032B5W">
    <property type="taxonomic scope" value="Bacteria"/>
</dbReference>
<feature type="compositionally biased region" description="Polar residues" evidence="1">
    <location>
        <begin position="1"/>
        <end position="11"/>
    </location>
</feature>
<reference evidence="3" key="1">
    <citation type="journal article" date="2008" name="J. Bacteriol.">
        <title>Genome sequence of the streptomycin-producing microorganism Streptomyces griseus IFO 13350.</title>
        <authorList>
            <person name="Ohnishi Y."/>
            <person name="Ishikawa J."/>
            <person name="Hara H."/>
            <person name="Suzuki H."/>
            <person name="Ikenoya M."/>
            <person name="Ikeda H."/>
            <person name="Yamashita A."/>
            <person name="Hattori M."/>
            <person name="Horinouchi S."/>
        </authorList>
    </citation>
    <scope>NUCLEOTIDE SEQUENCE [LARGE SCALE GENOMIC DNA]</scope>
    <source>
        <strain evidence="3">JCM 4626 / NBRC 13350</strain>
    </source>
</reference>
<dbReference type="HOGENOM" id="CLU_2720586_0_0_11"/>
<evidence type="ECO:0000256" key="1">
    <source>
        <dbReference type="SAM" id="MobiDB-lite"/>
    </source>
</evidence>
<organism evidence="2 3">
    <name type="scientific">Streptomyces griseus subsp. griseus (strain JCM 4626 / CBS 651.72 / NBRC 13350 / KCC S-0626 / ISP 5235)</name>
    <dbReference type="NCBI Taxonomy" id="455632"/>
    <lineage>
        <taxon>Bacteria</taxon>
        <taxon>Bacillati</taxon>
        <taxon>Actinomycetota</taxon>
        <taxon>Actinomycetes</taxon>
        <taxon>Kitasatosporales</taxon>
        <taxon>Streptomycetaceae</taxon>
        <taxon>Streptomyces</taxon>
    </lineage>
</organism>
<feature type="compositionally biased region" description="Low complexity" evidence="1">
    <location>
        <begin position="63"/>
        <end position="72"/>
    </location>
</feature>
<proteinExistence type="predicted"/>
<dbReference type="Proteomes" id="UP000001685">
    <property type="component" value="Chromosome"/>
</dbReference>
<dbReference type="RefSeq" id="WP_012378482.1">
    <property type="nucleotide sequence ID" value="NC_010572.1"/>
</dbReference>
<evidence type="ECO:0000313" key="2">
    <source>
        <dbReference type="EMBL" id="BAG18201.1"/>
    </source>
</evidence>
<dbReference type="EMBL" id="AP009493">
    <property type="protein sequence ID" value="BAG18201.1"/>
    <property type="molecule type" value="Genomic_DNA"/>
</dbReference>
<dbReference type="KEGG" id="sgr:SGR_1372"/>
<protein>
    <submittedName>
        <fullName evidence="2">Uncharacterized protein</fullName>
    </submittedName>
</protein>